<proteinExistence type="predicted"/>
<keyword evidence="2 4" id="KW-0442">Lipid degradation</keyword>
<dbReference type="Gene3D" id="3.40.1090.10">
    <property type="entry name" value="Cytosolic phospholipase A2 catalytic domain"/>
    <property type="match status" value="1"/>
</dbReference>
<reference evidence="7 8" key="1">
    <citation type="submission" date="2023-01" db="EMBL/GenBank/DDBJ databases">
        <title>Analysis of 21 Apiospora genomes using comparative genomics revels a genus with tremendous synthesis potential of carbohydrate active enzymes and secondary metabolites.</title>
        <authorList>
            <person name="Sorensen T."/>
        </authorList>
    </citation>
    <scope>NUCLEOTIDE SEQUENCE [LARGE SCALE GENOMIC DNA]</scope>
    <source>
        <strain evidence="7 8">CBS 20057</strain>
    </source>
</reference>
<keyword evidence="8" id="KW-1185">Reference proteome</keyword>
<comment type="caution">
    <text evidence="7">The sequence shown here is derived from an EMBL/GenBank/DDBJ whole genome shotgun (WGS) entry which is preliminary data.</text>
</comment>
<sequence length="458" mass="52137">MEQIRDIETRHPEGAHHTSADYPWGEHSLNSGSMQADEGNFWPCHYFDYIAGTSTGGLSAIMLGRLRMTVGQAISAYKTFGDTIFGKPRSWHINSALWFPRSKYPSSPMETVIAKLISQQLGNEDSKKVSNEPFESPEGQTRTIVFSCLQTEREPTPYLWRSYNHESRTGGQDKALRLNLGLAARAPIWQVARATSAAPRYFEPILIDGDTHVDGAVGVNNPSPQTIDEVYYKENKRVPALSVSIGTGVNPPDQENRAFPETIRKVLRARKTGKLRRRQIITKYWELASGVAKKISDTETAVKTWERDCTLFQGAGRSSEENFEKWWYRLNVDGALKAIPLDDWTPRKGGQKTLGQITDLTEAYLRRPDVEQTVRRIAEALVKKRRERVQTERWEHFIMKVAYRCPLNKKHEELFDSRDDIRKHLVSQHQCAPEDDALMHQILSRARVVPNQSVSTSS</sequence>
<evidence type="ECO:0000313" key="8">
    <source>
        <dbReference type="Proteomes" id="UP001396898"/>
    </source>
</evidence>
<dbReference type="Proteomes" id="UP001396898">
    <property type="component" value="Unassembled WGS sequence"/>
</dbReference>
<evidence type="ECO:0000256" key="1">
    <source>
        <dbReference type="ARBA" id="ARBA00022801"/>
    </source>
</evidence>
<dbReference type="PROSITE" id="PS51635">
    <property type="entry name" value="PNPLA"/>
    <property type="match status" value="1"/>
</dbReference>
<feature type="short sequence motif" description="GXSXG" evidence="4">
    <location>
        <begin position="52"/>
        <end position="56"/>
    </location>
</feature>
<feature type="active site" description="Proton acceptor" evidence="4">
    <location>
        <position position="214"/>
    </location>
</feature>
<name>A0ABR1R5J8_9PEZI</name>
<keyword evidence="3 4" id="KW-0443">Lipid metabolism</keyword>
<feature type="active site" description="Nucleophile" evidence="4">
    <location>
        <position position="54"/>
    </location>
</feature>
<feature type="region of interest" description="Disordered" evidence="5">
    <location>
        <begin position="1"/>
        <end position="23"/>
    </location>
</feature>
<evidence type="ECO:0000256" key="4">
    <source>
        <dbReference type="PROSITE-ProRule" id="PRU01161"/>
    </source>
</evidence>
<dbReference type="PANTHER" id="PTHR24185:SF1">
    <property type="entry name" value="CALCIUM-INDEPENDENT PHOSPHOLIPASE A2-GAMMA"/>
    <property type="match status" value="1"/>
</dbReference>
<evidence type="ECO:0000313" key="7">
    <source>
        <dbReference type="EMBL" id="KAK8000988.1"/>
    </source>
</evidence>
<dbReference type="InterPro" id="IPR002641">
    <property type="entry name" value="PNPLA_dom"/>
</dbReference>
<evidence type="ECO:0000256" key="3">
    <source>
        <dbReference type="ARBA" id="ARBA00023098"/>
    </source>
</evidence>
<gene>
    <name evidence="7" type="ORF">PG991_013210</name>
</gene>
<dbReference type="SUPFAM" id="SSF52151">
    <property type="entry name" value="FabD/lysophospholipase-like"/>
    <property type="match status" value="1"/>
</dbReference>
<evidence type="ECO:0000256" key="2">
    <source>
        <dbReference type="ARBA" id="ARBA00022963"/>
    </source>
</evidence>
<evidence type="ECO:0000256" key="5">
    <source>
        <dbReference type="SAM" id="MobiDB-lite"/>
    </source>
</evidence>
<comment type="caution">
    <text evidence="4">Lacks conserved residue(s) required for the propagation of feature annotation.</text>
</comment>
<evidence type="ECO:0000259" key="6">
    <source>
        <dbReference type="PROSITE" id="PS51635"/>
    </source>
</evidence>
<dbReference type="PANTHER" id="PTHR24185">
    <property type="entry name" value="CALCIUM-INDEPENDENT PHOSPHOLIPASE A2-GAMMA"/>
    <property type="match status" value="1"/>
</dbReference>
<dbReference type="InterPro" id="IPR016035">
    <property type="entry name" value="Acyl_Trfase/lysoPLipase"/>
</dbReference>
<protein>
    <submittedName>
        <fullName evidence="7">FabD/lysophospholipase-like protein</fullName>
    </submittedName>
</protein>
<feature type="domain" description="PNPLA" evidence="6">
    <location>
        <begin position="1"/>
        <end position="227"/>
    </location>
</feature>
<keyword evidence="1 4" id="KW-0378">Hydrolase</keyword>
<feature type="compositionally biased region" description="Basic and acidic residues" evidence="5">
    <location>
        <begin position="1"/>
        <end position="19"/>
    </location>
</feature>
<dbReference type="Pfam" id="PF01734">
    <property type="entry name" value="Patatin"/>
    <property type="match status" value="1"/>
</dbReference>
<dbReference type="EMBL" id="JAQQWI010000018">
    <property type="protein sequence ID" value="KAK8000988.1"/>
    <property type="molecule type" value="Genomic_DNA"/>
</dbReference>
<accession>A0ABR1R5J8</accession>
<organism evidence="7 8">
    <name type="scientific">Apiospora marii</name>
    <dbReference type="NCBI Taxonomy" id="335849"/>
    <lineage>
        <taxon>Eukaryota</taxon>
        <taxon>Fungi</taxon>
        <taxon>Dikarya</taxon>
        <taxon>Ascomycota</taxon>
        <taxon>Pezizomycotina</taxon>
        <taxon>Sordariomycetes</taxon>
        <taxon>Xylariomycetidae</taxon>
        <taxon>Amphisphaeriales</taxon>
        <taxon>Apiosporaceae</taxon>
        <taxon>Apiospora</taxon>
    </lineage>
</organism>
<feature type="short sequence motif" description="DGA/G" evidence="4">
    <location>
        <begin position="214"/>
        <end position="216"/>
    </location>
</feature>